<evidence type="ECO:0000313" key="2">
    <source>
        <dbReference type="Proteomes" id="UP001301731"/>
    </source>
</evidence>
<proteinExistence type="predicted"/>
<dbReference type="Proteomes" id="UP001301731">
    <property type="component" value="Chromosome"/>
</dbReference>
<organism evidence="1 2">
    <name type="scientific">Streptomyces solicathayae</name>
    <dbReference type="NCBI Taxonomy" id="3081768"/>
    <lineage>
        <taxon>Bacteria</taxon>
        <taxon>Bacillati</taxon>
        <taxon>Actinomycetota</taxon>
        <taxon>Actinomycetes</taxon>
        <taxon>Kitasatosporales</taxon>
        <taxon>Streptomycetaceae</taxon>
        <taxon>Streptomyces</taxon>
    </lineage>
</organism>
<evidence type="ECO:0000313" key="1">
    <source>
        <dbReference type="EMBL" id="WOX20712.1"/>
    </source>
</evidence>
<name>A0ABZ0LMK1_9ACTN</name>
<sequence length="75" mass="7303">MSGHGRRSGGPAGDGGPAVTACWAARARARRSGWAVAGIGGRTVMSAVRPRVLAIRQSEAASGSSATKAAGSVGV</sequence>
<accession>A0ABZ0LMK1</accession>
<reference evidence="1 2" key="1">
    <citation type="submission" date="2023-10" db="EMBL/GenBank/DDBJ databases">
        <title>The genome sequence of Streptomyces sp. HUAS YS2.</title>
        <authorList>
            <person name="Mo P."/>
        </authorList>
    </citation>
    <scope>NUCLEOTIDE SEQUENCE [LARGE SCALE GENOMIC DNA]</scope>
    <source>
        <strain evidence="1 2">HUAS YS2</strain>
    </source>
</reference>
<gene>
    <name evidence="1" type="ORF">R2D22_04610</name>
</gene>
<keyword evidence="2" id="KW-1185">Reference proteome</keyword>
<protein>
    <submittedName>
        <fullName evidence="1">Uncharacterized protein</fullName>
    </submittedName>
</protein>
<dbReference type="EMBL" id="CP137573">
    <property type="protein sequence ID" value="WOX20712.1"/>
    <property type="molecule type" value="Genomic_DNA"/>
</dbReference>
<dbReference type="RefSeq" id="WP_318101411.1">
    <property type="nucleotide sequence ID" value="NZ_CP137573.1"/>
</dbReference>